<protein>
    <submittedName>
        <fullName evidence="2">Uncharacterized protein</fullName>
    </submittedName>
</protein>
<gene>
    <name evidence="2" type="ORF">EVAR_32961_1</name>
</gene>
<proteinExistence type="predicted"/>
<evidence type="ECO:0000256" key="1">
    <source>
        <dbReference type="SAM" id="MobiDB-lite"/>
    </source>
</evidence>
<evidence type="ECO:0000313" key="3">
    <source>
        <dbReference type="Proteomes" id="UP000299102"/>
    </source>
</evidence>
<feature type="compositionally biased region" description="Pro residues" evidence="1">
    <location>
        <begin position="96"/>
        <end position="109"/>
    </location>
</feature>
<feature type="region of interest" description="Disordered" evidence="1">
    <location>
        <begin position="235"/>
        <end position="271"/>
    </location>
</feature>
<organism evidence="2 3">
    <name type="scientific">Eumeta variegata</name>
    <name type="common">Bagworm moth</name>
    <name type="synonym">Eumeta japonica</name>
    <dbReference type="NCBI Taxonomy" id="151549"/>
    <lineage>
        <taxon>Eukaryota</taxon>
        <taxon>Metazoa</taxon>
        <taxon>Ecdysozoa</taxon>
        <taxon>Arthropoda</taxon>
        <taxon>Hexapoda</taxon>
        <taxon>Insecta</taxon>
        <taxon>Pterygota</taxon>
        <taxon>Neoptera</taxon>
        <taxon>Endopterygota</taxon>
        <taxon>Lepidoptera</taxon>
        <taxon>Glossata</taxon>
        <taxon>Ditrysia</taxon>
        <taxon>Tineoidea</taxon>
        <taxon>Psychidae</taxon>
        <taxon>Oiketicinae</taxon>
        <taxon>Eumeta</taxon>
    </lineage>
</organism>
<reference evidence="2 3" key="1">
    <citation type="journal article" date="2019" name="Commun. Biol.">
        <title>The bagworm genome reveals a unique fibroin gene that provides high tensile strength.</title>
        <authorList>
            <person name="Kono N."/>
            <person name="Nakamura H."/>
            <person name="Ohtoshi R."/>
            <person name="Tomita M."/>
            <person name="Numata K."/>
            <person name="Arakawa K."/>
        </authorList>
    </citation>
    <scope>NUCLEOTIDE SEQUENCE [LARGE SCALE GENOMIC DNA]</scope>
</reference>
<dbReference type="OrthoDB" id="7789789at2759"/>
<sequence length="286" mass="31716">MGPHEMNHTRMPLPPTSIGVVFPTRRRPGMRPHLHYPRTALSLQSTIVHSTLVGQSEANLCTSIDTYCSELFICLVACAWSVQGIRVTFGTNTGPIVPPPPTPSQPPAEPYRAPAPVWEDNSGDTPDPNANWRPQLFVPQPRYTQVLYSAASTEQPLSNVRRFVNSYLPQPSSNPGPVPAEPITNYLAPRNIVTELSSQSVPGRGLSYFVPAFVNRPQPTKEAQKKQDDAKLNQVDSNDVHGNNVDSSSDLQWKHEKEAGQRTARGEGTPNTYLYQWPAYVARRQQ</sequence>
<name>A0A4C1X050_EUMVA</name>
<evidence type="ECO:0000313" key="2">
    <source>
        <dbReference type="EMBL" id="GBP55709.1"/>
    </source>
</evidence>
<dbReference type="AlphaFoldDB" id="A0A4C1X050"/>
<feature type="region of interest" description="Disordered" evidence="1">
    <location>
        <begin position="93"/>
        <end position="135"/>
    </location>
</feature>
<comment type="caution">
    <text evidence="2">The sequence shown here is derived from an EMBL/GenBank/DDBJ whole genome shotgun (WGS) entry which is preliminary data.</text>
</comment>
<dbReference type="Proteomes" id="UP000299102">
    <property type="component" value="Unassembled WGS sequence"/>
</dbReference>
<keyword evidence="3" id="KW-1185">Reference proteome</keyword>
<accession>A0A4C1X050</accession>
<dbReference type="EMBL" id="BGZK01000676">
    <property type="protein sequence ID" value="GBP55709.1"/>
    <property type="molecule type" value="Genomic_DNA"/>
</dbReference>
<feature type="compositionally biased region" description="Polar residues" evidence="1">
    <location>
        <begin position="235"/>
        <end position="251"/>
    </location>
</feature>